<dbReference type="AlphaFoldDB" id="X1U9J5"/>
<dbReference type="EMBL" id="BARW01032530">
    <property type="protein sequence ID" value="GAJ14159.1"/>
    <property type="molecule type" value="Genomic_DNA"/>
</dbReference>
<feature type="coiled-coil region" evidence="1">
    <location>
        <begin position="42"/>
        <end position="105"/>
    </location>
</feature>
<keyword evidence="1" id="KW-0175">Coiled coil</keyword>
<evidence type="ECO:0000313" key="2">
    <source>
        <dbReference type="EMBL" id="GAJ14159.1"/>
    </source>
</evidence>
<accession>X1U9J5</accession>
<protein>
    <submittedName>
        <fullName evidence="2">Uncharacterized protein</fullName>
    </submittedName>
</protein>
<feature type="non-terminal residue" evidence="2">
    <location>
        <position position="1"/>
    </location>
</feature>
<sequence length="183" mass="21277">SQNEQKPTTEVIPIEKQPIVTLLKDYPPPILGAVLNLVQFHSHLLEDTKAELEQERANFQDAEECQQASIEVGIPSLTSRYKRMKNKIEKNIDRLERKVNALEGGFLQIPRFDWARLEWSSERLNYSTLRRLKEAKEAGIFDDFGVVQDKYTRPHGKRDPILVGIIRGARYTDEEHFFIGTWK</sequence>
<name>X1U9J5_9ZZZZ</name>
<gene>
    <name evidence="2" type="ORF">S12H4_51472</name>
</gene>
<comment type="caution">
    <text evidence="2">The sequence shown here is derived from an EMBL/GenBank/DDBJ whole genome shotgun (WGS) entry which is preliminary data.</text>
</comment>
<proteinExistence type="predicted"/>
<evidence type="ECO:0000256" key="1">
    <source>
        <dbReference type="SAM" id="Coils"/>
    </source>
</evidence>
<reference evidence="2" key="1">
    <citation type="journal article" date="2014" name="Front. Microbiol.">
        <title>High frequency of phylogenetically diverse reductive dehalogenase-homologous genes in deep subseafloor sedimentary metagenomes.</title>
        <authorList>
            <person name="Kawai M."/>
            <person name="Futagami T."/>
            <person name="Toyoda A."/>
            <person name="Takaki Y."/>
            <person name="Nishi S."/>
            <person name="Hori S."/>
            <person name="Arai W."/>
            <person name="Tsubouchi T."/>
            <person name="Morono Y."/>
            <person name="Uchiyama I."/>
            <person name="Ito T."/>
            <person name="Fujiyama A."/>
            <person name="Inagaki F."/>
            <person name="Takami H."/>
        </authorList>
    </citation>
    <scope>NUCLEOTIDE SEQUENCE</scope>
    <source>
        <strain evidence="2">Expedition CK06-06</strain>
    </source>
</reference>
<organism evidence="2">
    <name type="scientific">marine sediment metagenome</name>
    <dbReference type="NCBI Taxonomy" id="412755"/>
    <lineage>
        <taxon>unclassified sequences</taxon>
        <taxon>metagenomes</taxon>
        <taxon>ecological metagenomes</taxon>
    </lineage>
</organism>